<dbReference type="VEuPathDB" id="VectorBase:PPAPM1_011869"/>
<reference evidence="16" key="1">
    <citation type="submission" date="2022-08" db="UniProtKB">
        <authorList>
            <consortium name="EnsemblMetazoa"/>
        </authorList>
    </citation>
    <scope>IDENTIFICATION</scope>
    <source>
        <strain evidence="16">Israel</strain>
    </source>
</reference>
<dbReference type="PROSITE" id="PS01248">
    <property type="entry name" value="EGF_LAM_1"/>
    <property type="match status" value="1"/>
</dbReference>
<evidence type="ECO:0000256" key="3">
    <source>
        <dbReference type="ARBA" id="ARBA00005897"/>
    </source>
</evidence>
<dbReference type="InterPro" id="IPR006212">
    <property type="entry name" value="Furin_repeat"/>
</dbReference>
<dbReference type="PROSITE" id="PS01187">
    <property type="entry name" value="EGF_CA"/>
    <property type="match status" value="1"/>
</dbReference>
<comment type="similarity">
    <text evidence="3">Belongs to the CRELD family.</text>
</comment>
<dbReference type="InterPro" id="IPR009030">
    <property type="entry name" value="Growth_fac_rcpt_cys_sf"/>
</dbReference>
<organism evidence="16 17">
    <name type="scientific">Phlebotomus papatasi</name>
    <name type="common">Sandfly</name>
    <dbReference type="NCBI Taxonomy" id="29031"/>
    <lineage>
        <taxon>Eukaryota</taxon>
        <taxon>Metazoa</taxon>
        <taxon>Ecdysozoa</taxon>
        <taxon>Arthropoda</taxon>
        <taxon>Hexapoda</taxon>
        <taxon>Insecta</taxon>
        <taxon>Pterygota</taxon>
        <taxon>Neoptera</taxon>
        <taxon>Endopterygota</taxon>
        <taxon>Diptera</taxon>
        <taxon>Nematocera</taxon>
        <taxon>Psychodoidea</taxon>
        <taxon>Psychodidae</taxon>
        <taxon>Phlebotomus</taxon>
        <taxon>Phlebotomus</taxon>
    </lineage>
</organism>
<keyword evidence="5 14" id="KW-0245">EGF-like domain</keyword>
<evidence type="ECO:0000313" key="17">
    <source>
        <dbReference type="Proteomes" id="UP000092462"/>
    </source>
</evidence>
<evidence type="ECO:0000256" key="5">
    <source>
        <dbReference type="ARBA" id="ARBA00022536"/>
    </source>
</evidence>
<keyword evidence="6" id="KW-0812">Transmembrane</keyword>
<dbReference type="EMBL" id="AJVK01005415">
    <property type="status" value="NOT_ANNOTATED_CDS"/>
    <property type="molecule type" value="Genomic_DNA"/>
</dbReference>
<dbReference type="Pfam" id="PF07645">
    <property type="entry name" value="EGF_CA"/>
    <property type="match status" value="1"/>
</dbReference>
<evidence type="ECO:0000256" key="6">
    <source>
        <dbReference type="ARBA" id="ARBA00022692"/>
    </source>
</evidence>
<evidence type="ECO:0000256" key="1">
    <source>
        <dbReference type="ARBA" id="ARBA00001182"/>
    </source>
</evidence>
<feature type="disulfide bond" evidence="14">
    <location>
        <begin position="179"/>
        <end position="188"/>
    </location>
</feature>
<accession>A0A1B0DDL6</accession>
<dbReference type="VEuPathDB" id="VectorBase:PPAI005987"/>
<dbReference type="PANTHER" id="PTHR24034:SF148">
    <property type="entry name" value="RE58433P"/>
    <property type="match status" value="1"/>
</dbReference>
<dbReference type="InterPro" id="IPR000742">
    <property type="entry name" value="EGF"/>
</dbReference>
<sequence>MLRKVGYVILLTLSFALVLLEAQVAPPLPSGDSKNGKNVKLPPCKSCRVLVESFEAGVRKTERNKHDGGDAAWEEERLGSYKTSELRLVEIQESLCNDVTRGSSQCHNLAEDSEQILENWWFKHQNEEPDLFKFLCIGELKVCCPDHHFGPNCDPCSDCHGNGQCKGNGTRKGNGKCLCDPGYAGDGCTECALQYYEAFRDETKILCSPCHAACANSTGCRGPGPRSCNACAKGYAAVSGGEGGGCLDVNECLEMRNACQRNQFCVNNEGSFTCLECDRSCNGCSGDGPDLCDSCADGYELRDGLCTDTSGEKREQYVTMTRYLTYLGLCIATCVIFQSSTWIASLVGLAVALYISVSEYWLAGSSSKDQSPTIPDHLINELRGK</sequence>
<dbReference type="InterPro" id="IPR021852">
    <property type="entry name" value="DUF3456"/>
</dbReference>
<keyword evidence="11 14" id="KW-1015">Disulfide bond</keyword>
<evidence type="ECO:0000256" key="12">
    <source>
        <dbReference type="ARBA" id="ARBA00023235"/>
    </source>
</evidence>
<dbReference type="Proteomes" id="UP000092462">
    <property type="component" value="Unassembled WGS sequence"/>
</dbReference>
<keyword evidence="10" id="KW-0472">Membrane</keyword>
<dbReference type="EC" id="5.3.4.1" evidence="4"/>
<dbReference type="GO" id="GO:0003756">
    <property type="term" value="F:protein disulfide isomerase activity"/>
    <property type="evidence" value="ECO:0007669"/>
    <property type="project" value="UniProtKB-EC"/>
</dbReference>
<dbReference type="PROSITE" id="PS50026">
    <property type="entry name" value="EGF_3"/>
    <property type="match status" value="1"/>
</dbReference>
<evidence type="ECO:0000256" key="2">
    <source>
        <dbReference type="ARBA" id="ARBA00004141"/>
    </source>
</evidence>
<keyword evidence="13" id="KW-0676">Redox-active center</keyword>
<comment type="subcellular location">
    <subcellularLocation>
        <location evidence="2">Membrane</location>
        <topology evidence="2">Multi-pass membrane protein</topology>
    </subcellularLocation>
</comment>
<dbReference type="PANTHER" id="PTHR24034">
    <property type="entry name" value="EGF-LIKE DOMAIN-CONTAINING PROTEIN"/>
    <property type="match status" value="1"/>
</dbReference>
<dbReference type="PROSITE" id="PS00022">
    <property type="entry name" value="EGF_1"/>
    <property type="match status" value="1"/>
</dbReference>
<dbReference type="CDD" id="cd00064">
    <property type="entry name" value="FU"/>
    <property type="match status" value="1"/>
</dbReference>
<evidence type="ECO:0000256" key="4">
    <source>
        <dbReference type="ARBA" id="ARBA00012723"/>
    </source>
</evidence>
<dbReference type="GO" id="GO:0048513">
    <property type="term" value="P:animal organ development"/>
    <property type="evidence" value="ECO:0007669"/>
    <property type="project" value="UniProtKB-ARBA"/>
</dbReference>
<dbReference type="InterPro" id="IPR018097">
    <property type="entry name" value="EGF_Ca-bd_CS"/>
</dbReference>
<evidence type="ECO:0000256" key="14">
    <source>
        <dbReference type="PROSITE-ProRule" id="PRU00076"/>
    </source>
</evidence>
<evidence type="ECO:0000256" key="7">
    <source>
        <dbReference type="ARBA" id="ARBA00022737"/>
    </source>
</evidence>
<dbReference type="GO" id="GO:0016020">
    <property type="term" value="C:membrane"/>
    <property type="evidence" value="ECO:0007669"/>
    <property type="project" value="UniProtKB-SubCell"/>
</dbReference>
<keyword evidence="12" id="KW-0413">Isomerase</keyword>
<name>A0A1B0DDL6_PHLPP</name>
<dbReference type="AlphaFoldDB" id="A0A1B0DDL6"/>
<evidence type="ECO:0000256" key="9">
    <source>
        <dbReference type="ARBA" id="ARBA00022989"/>
    </source>
</evidence>
<dbReference type="SUPFAM" id="SSF57184">
    <property type="entry name" value="Growth factor receptor domain"/>
    <property type="match status" value="1"/>
</dbReference>
<comment type="caution">
    <text evidence="14">Lacks conserved residue(s) required for the propagation of feature annotation.</text>
</comment>
<dbReference type="EnsemblMetazoa" id="PPAI005987-RA">
    <property type="protein sequence ID" value="PPAI005987-PA"/>
    <property type="gene ID" value="PPAI005987"/>
</dbReference>
<comment type="catalytic activity">
    <reaction evidence="1">
        <text>Catalyzes the rearrangement of -S-S- bonds in proteins.</text>
        <dbReference type="EC" id="5.3.4.1"/>
    </reaction>
</comment>
<dbReference type="GO" id="GO:0005509">
    <property type="term" value="F:calcium ion binding"/>
    <property type="evidence" value="ECO:0007669"/>
    <property type="project" value="InterPro"/>
</dbReference>
<evidence type="ECO:0000313" key="16">
    <source>
        <dbReference type="EnsemblMetazoa" id="PPAI005987-PA"/>
    </source>
</evidence>
<keyword evidence="9" id="KW-1133">Transmembrane helix</keyword>
<evidence type="ECO:0000256" key="10">
    <source>
        <dbReference type="ARBA" id="ARBA00023136"/>
    </source>
</evidence>
<keyword evidence="8" id="KW-0106">Calcium</keyword>
<keyword evidence="17" id="KW-1185">Reference proteome</keyword>
<dbReference type="GO" id="GO:0048731">
    <property type="term" value="P:system development"/>
    <property type="evidence" value="ECO:0007669"/>
    <property type="project" value="UniProtKB-ARBA"/>
</dbReference>
<evidence type="ECO:0000256" key="11">
    <source>
        <dbReference type="ARBA" id="ARBA00023157"/>
    </source>
</evidence>
<keyword evidence="7" id="KW-0677">Repeat</keyword>
<dbReference type="Pfam" id="PF11938">
    <property type="entry name" value="DUF3456"/>
    <property type="match status" value="1"/>
</dbReference>
<evidence type="ECO:0000259" key="15">
    <source>
        <dbReference type="PROSITE" id="PS50026"/>
    </source>
</evidence>
<evidence type="ECO:0000256" key="13">
    <source>
        <dbReference type="ARBA" id="ARBA00023284"/>
    </source>
</evidence>
<evidence type="ECO:0000256" key="8">
    <source>
        <dbReference type="ARBA" id="ARBA00022837"/>
    </source>
</evidence>
<feature type="domain" description="EGF-like" evidence="15">
    <location>
        <begin position="152"/>
        <end position="189"/>
    </location>
</feature>
<dbReference type="SMART" id="SM00261">
    <property type="entry name" value="FU"/>
    <property type="match status" value="2"/>
</dbReference>
<dbReference type="InterPro" id="IPR049883">
    <property type="entry name" value="NOTCH1_EGF-like"/>
</dbReference>
<proteinExistence type="inferred from homology"/>
<dbReference type="Gene3D" id="2.10.220.10">
    <property type="entry name" value="Hormone Receptor, Insulin-like Growth Factor Receptor 1, Chain A, domain 2"/>
    <property type="match status" value="1"/>
</dbReference>
<protein>
    <recommendedName>
        <fullName evidence="4">protein disulfide-isomerase</fullName>
        <ecNumber evidence="4">5.3.4.1</ecNumber>
    </recommendedName>
</protein>
<dbReference type="InterPro" id="IPR002049">
    <property type="entry name" value="LE_dom"/>
</dbReference>
<dbReference type="InterPro" id="IPR050751">
    <property type="entry name" value="ECM_structural_protein"/>
</dbReference>